<dbReference type="AlphaFoldDB" id="I0GRY6"/>
<name>I0GRY6_SELRL</name>
<dbReference type="HOGENOM" id="CLU_2248255_0_0_9"/>
<proteinExistence type="predicted"/>
<dbReference type="PATRIC" id="fig|927704.6.peg.1884"/>
<dbReference type="KEGG" id="sri:SELR_18150"/>
<sequence>MEKIVTPTIEVDGVEYKAKRPTMGMWRKCAKQEMSEDEKGSPFDMIDGRLNLVKEFFGIPDDVVENIDVADVLPAYRDVTKYVWKLATSKMGEIPNEGGEND</sequence>
<evidence type="ECO:0000313" key="1">
    <source>
        <dbReference type="EMBL" id="BAL83523.1"/>
    </source>
</evidence>
<dbReference type="RefSeq" id="WP_014424954.1">
    <property type="nucleotide sequence ID" value="NC_017068.1"/>
</dbReference>
<gene>
    <name evidence="1" type="ordered locus">SELR_18150</name>
</gene>
<reference evidence="1 2" key="1">
    <citation type="submission" date="2011-10" db="EMBL/GenBank/DDBJ databases">
        <title>Whole genome sequence of Selenomonas ruminantium subsp. lactilytica TAM6421.</title>
        <authorList>
            <person name="Oguchi A."/>
            <person name="Ankai A."/>
            <person name="Kaneko J."/>
            <person name="Yamada-Narita S."/>
            <person name="Fukui S."/>
            <person name="Takahashi M."/>
            <person name="Onodera T."/>
            <person name="Kojima S."/>
            <person name="Fushimi T."/>
            <person name="Abe N."/>
            <person name="Kamio Y."/>
            <person name="Yamazaki S."/>
            <person name="Fujita N."/>
        </authorList>
    </citation>
    <scope>NUCLEOTIDE SEQUENCE [LARGE SCALE GENOMIC DNA]</scope>
    <source>
        <strain evidence="2">NBRC 103574 / TAM6421</strain>
    </source>
</reference>
<accession>I0GRY6</accession>
<protein>
    <recommendedName>
        <fullName evidence="3">Phage tail assembly chaperone protein, E, or 41 or 14</fullName>
    </recommendedName>
</protein>
<dbReference type="Proteomes" id="UP000007887">
    <property type="component" value="Chromosome"/>
</dbReference>
<organism evidence="1 2">
    <name type="scientific">Selenomonas ruminantium subsp. lactilytica (strain NBRC 103574 / TAM6421)</name>
    <dbReference type="NCBI Taxonomy" id="927704"/>
    <lineage>
        <taxon>Bacteria</taxon>
        <taxon>Bacillati</taxon>
        <taxon>Bacillota</taxon>
        <taxon>Negativicutes</taxon>
        <taxon>Selenomonadales</taxon>
        <taxon>Selenomonadaceae</taxon>
        <taxon>Selenomonas</taxon>
    </lineage>
</organism>
<dbReference type="EMBL" id="AP012292">
    <property type="protein sequence ID" value="BAL83523.1"/>
    <property type="molecule type" value="Genomic_DNA"/>
</dbReference>
<evidence type="ECO:0008006" key="3">
    <source>
        <dbReference type="Google" id="ProtNLM"/>
    </source>
</evidence>
<evidence type="ECO:0000313" key="2">
    <source>
        <dbReference type="Proteomes" id="UP000007887"/>
    </source>
</evidence>